<name>A0A497EKH4_9CREN</name>
<dbReference type="SMART" id="SM00387">
    <property type="entry name" value="HATPase_c"/>
    <property type="match status" value="1"/>
</dbReference>
<evidence type="ECO:0000259" key="7">
    <source>
        <dbReference type="PROSITE" id="PS50112"/>
    </source>
</evidence>
<dbReference type="InterPro" id="IPR001610">
    <property type="entry name" value="PAC"/>
</dbReference>
<dbReference type="Pfam" id="PF08448">
    <property type="entry name" value="PAS_4"/>
    <property type="match status" value="1"/>
</dbReference>
<dbReference type="Gene3D" id="3.30.565.10">
    <property type="entry name" value="Histidine kinase-like ATPase, C-terminal domain"/>
    <property type="match status" value="1"/>
</dbReference>
<dbReference type="PROSITE" id="PS50113">
    <property type="entry name" value="PAC"/>
    <property type="match status" value="4"/>
</dbReference>
<evidence type="ECO:0000259" key="8">
    <source>
        <dbReference type="PROSITE" id="PS50113"/>
    </source>
</evidence>
<evidence type="ECO:0000313" key="10">
    <source>
        <dbReference type="Proteomes" id="UP000278475"/>
    </source>
</evidence>
<feature type="domain" description="PAC" evidence="8">
    <location>
        <begin position="123"/>
        <end position="174"/>
    </location>
</feature>
<protein>
    <recommendedName>
        <fullName evidence="2">histidine kinase</fullName>
        <ecNumber evidence="2">2.7.13.3</ecNumber>
    </recommendedName>
</protein>
<evidence type="ECO:0000256" key="4">
    <source>
        <dbReference type="ARBA" id="ARBA00022679"/>
    </source>
</evidence>
<dbReference type="Pfam" id="PF13426">
    <property type="entry name" value="PAS_9"/>
    <property type="match status" value="1"/>
</dbReference>
<dbReference type="PROSITE" id="PS50112">
    <property type="entry name" value="PAS"/>
    <property type="match status" value="3"/>
</dbReference>
<dbReference type="InterPro" id="IPR035965">
    <property type="entry name" value="PAS-like_dom_sf"/>
</dbReference>
<dbReference type="Proteomes" id="UP000278475">
    <property type="component" value="Unassembled WGS sequence"/>
</dbReference>
<feature type="domain" description="PAC" evidence="8">
    <location>
        <begin position="366"/>
        <end position="418"/>
    </location>
</feature>
<dbReference type="InterPro" id="IPR013767">
    <property type="entry name" value="PAS_fold"/>
</dbReference>
<dbReference type="SMART" id="SM00086">
    <property type="entry name" value="PAC"/>
    <property type="match status" value="4"/>
</dbReference>
<dbReference type="InterPro" id="IPR036097">
    <property type="entry name" value="HisK_dim/P_sf"/>
</dbReference>
<evidence type="ECO:0000256" key="3">
    <source>
        <dbReference type="ARBA" id="ARBA00022553"/>
    </source>
</evidence>
<dbReference type="InterPro" id="IPR003594">
    <property type="entry name" value="HATPase_dom"/>
</dbReference>
<dbReference type="SMART" id="SM00091">
    <property type="entry name" value="PAS"/>
    <property type="match status" value="4"/>
</dbReference>
<dbReference type="Pfam" id="PF02518">
    <property type="entry name" value="HATPase_c"/>
    <property type="match status" value="1"/>
</dbReference>
<dbReference type="PROSITE" id="PS50109">
    <property type="entry name" value="HIS_KIN"/>
    <property type="match status" value="1"/>
</dbReference>
<dbReference type="InterPro" id="IPR052162">
    <property type="entry name" value="Sensor_kinase/Photoreceptor"/>
</dbReference>
<dbReference type="NCBIfam" id="TIGR00229">
    <property type="entry name" value="sensory_box"/>
    <property type="match status" value="4"/>
</dbReference>
<keyword evidence="5" id="KW-0418">Kinase</keyword>
<feature type="domain" description="PAC" evidence="8">
    <location>
        <begin position="500"/>
        <end position="550"/>
    </location>
</feature>
<feature type="domain" description="Histidine kinase" evidence="6">
    <location>
        <begin position="563"/>
        <end position="774"/>
    </location>
</feature>
<keyword evidence="4" id="KW-0808">Transferase</keyword>
<dbReference type="SUPFAM" id="SSF55785">
    <property type="entry name" value="PYP-like sensor domain (PAS domain)"/>
    <property type="match status" value="4"/>
</dbReference>
<feature type="domain" description="PAS" evidence="7">
    <location>
        <begin position="419"/>
        <end position="496"/>
    </location>
</feature>
<dbReference type="InterPro" id="IPR013656">
    <property type="entry name" value="PAS_4"/>
</dbReference>
<dbReference type="SUPFAM" id="SSF47384">
    <property type="entry name" value="Homodimeric domain of signal transducing histidine kinase"/>
    <property type="match status" value="1"/>
</dbReference>
<dbReference type="Gene3D" id="1.10.287.130">
    <property type="match status" value="1"/>
</dbReference>
<dbReference type="EC" id="2.7.13.3" evidence="2"/>
<dbReference type="Pfam" id="PF08447">
    <property type="entry name" value="PAS_3"/>
    <property type="match status" value="1"/>
</dbReference>
<feature type="domain" description="PAS" evidence="7">
    <location>
        <begin position="294"/>
        <end position="364"/>
    </location>
</feature>
<sequence length="779" mass="88327">MEALKVSPQRRKNKQPMSVEIRQLRQRIAELEASEREYKRASEIDKHLIEQLQTLIETAPVIICRSDLKTKITYVNKRFEEVTGYAREEVMGKSWAKLGAISRENARSLINRGVGKSKGSPPAPMEVQFKCKDGRLIWVTGIGEIIREKGKPVGFQIVAQDITEQKLTQQRIENAAKEWRATFDAILDLVSIHDKNFNIIRANKALASAFQMEPKDVLGHTCYELIHGSKEPRPDCPFRQTLKTGKPAKREFFEPHLGIYAEVCCSPIFNSEGEVTTAIHVIRDITDRKRAEEDIRKFKVLADNAVYGVSISDLKGKLIYVNEAYAKMHGYTVDELIGSNRFRLYPENQHELMKRRMKQLRQTGSVAGELLRMRKDGTIFPSFSTATLVEDDHGRPLYIASSHFDLTEIKQTEQALRESEEMYRALLELGERTGEAVVMLQDDERGVGMHVFVSDEWSRITGYSKEELLNMSMADLIHPRDRKAAVERHMRRMRGEVLPGLYEVTIVRKDGTEVPVEVTYAYTTYKGKYANVGYIRDITNRKKMEEQLIVTDRLASIGELASGVAHELNNPLTGIIGFSELLLKKDIPEDIKEDLKIINREARRTAQIVGNLLTFARKHPEEKQPVDINKVIQTILDLRAYEQKVNNIEVKTQFATDLPEIVANAFQIQQVFLNIIINAEHFMTEAHKRGTLTITTERVGDVVRVSIADDGPGIAKENLNHIFDPFFTTKEVGKGTGLGLSISHGIITENGGRIYAESEPGKGSTFIVELPIRKTEGNK</sequence>
<dbReference type="InterPro" id="IPR005467">
    <property type="entry name" value="His_kinase_dom"/>
</dbReference>
<dbReference type="InterPro" id="IPR036890">
    <property type="entry name" value="HATPase_C_sf"/>
</dbReference>
<accession>A0A497EKH4</accession>
<feature type="domain" description="PAS" evidence="7">
    <location>
        <begin position="48"/>
        <end position="94"/>
    </location>
</feature>
<keyword evidence="3" id="KW-0597">Phosphoprotein</keyword>
<dbReference type="Gene3D" id="3.30.450.20">
    <property type="entry name" value="PAS domain"/>
    <property type="match status" value="4"/>
</dbReference>
<dbReference type="GO" id="GO:0000155">
    <property type="term" value="F:phosphorelay sensor kinase activity"/>
    <property type="evidence" value="ECO:0007669"/>
    <property type="project" value="InterPro"/>
</dbReference>
<dbReference type="InterPro" id="IPR000014">
    <property type="entry name" value="PAS"/>
</dbReference>
<dbReference type="InterPro" id="IPR004358">
    <property type="entry name" value="Sig_transdc_His_kin-like_C"/>
</dbReference>
<feature type="domain" description="PAC" evidence="8">
    <location>
        <begin position="246"/>
        <end position="297"/>
    </location>
</feature>
<dbReference type="GO" id="GO:0006355">
    <property type="term" value="P:regulation of DNA-templated transcription"/>
    <property type="evidence" value="ECO:0007669"/>
    <property type="project" value="InterPro"/>
</dbReference>
<reference evidence="9 10" key="1">
    <citation type="submission" date="2018-06" db="EMBL/GenBank/DDBJ databases">
        <title>Extensive metabolic versatility and redundancy in microbially diverse, dynamic hydrothermal sediments.</title>
        <authorList>
            <person name="Dombrowski N."/>
            <person name="Teske A."/>
            <person name="Baker B.J."/>
        </authorList>
    </citation>
    <scope>NUCLEOTIDE SEQUENCE [LARGE SCALE GENOMIC DNA]</scope>
    <source>
        <strain evidence="9">B66_G16</strain>
    </source>
</reference>
<evidence type="ECO:0000256" key="1">
    <source>
        <dbReference type="ARBA" id="ARBA00000085"/>
    </source>
</evidence>
<gene>
    <name evidence="9" type="ORF">DRJ31_10435</name>
</gene>
<dbReference type="PRINTS" id="PR00344">
    <property type="entry name" value="BCTRLSENSOR"/>
</dbReference>
<evidence type="ECO:0000313" key="9">
    <source>
        <dbReference type="EMBL" id="RLE46076.1"/>
    </source>
</evidence>
<dbReference type="Pfam" id="PF00512">
    <property type="entry name" value="HisKA"/>
    <property type="match status" value="1"/>
</dbReference>
<dbReference type="AlphaFoldDB" id="A0A497EKH4"/>
<dbReference type="InterPro" id="IPR003661">
    <property type="entry name" value="HisK_dim/P_dom"/>
</dbReference>
<dbReference type="SUPFAM" id="SSF55874">
    <property type="entry name" value="ATPase domain of HSP90 chaperone/DNA topoisomerase II/histidine kinase"/>
    <property type="match status" value="1"/>
</dbReference>
<proteinExistence type="predicted"/>
<evidence type="ECO:0000259" key="6">
    <source>
        <dbReference type="PROSITE" id="PS50109"/>
    </source>
</evidence>
<dbReference type="EMBL" id="QMQV01000209">
    <property type="protein sequence ID" value="RLE46076.1"/>
    <property type="molecule type" value="Genomic_DNA"/>
</dbReference>
<dbReference type="CDD" id="cd00082">
    <property type="entry name" value="HisKA"/>
    <property type="match status" value="1"/>
</dbReference>
<organism evidence="9 10">
    <name type="scientific">Thermoproteota archaeon</name>
    <dbReference type="NCBI Taxonomy" id="2056631"/>
    <lineage>
        <taxon>Archaea</taxon>
        <taxon>Thermoproteota</taxon>
    </lineage>
</organism>
<evidence type="ECO:0000256" key="5">
    <source>
        <dbReference type="ARBA" id="ARBA00022777"/>
    </source>
</evidence>
<evidence type="ECO:0000256" key="2">
    <source>
        <dbReference type="ARBA" id="ARBA00012438"/>
    </source>
</evidence>
<comment type="caution">
    <text evidence="9">The sequence shown here is derived from an EMBL/GenBank/DDBJ whole genome shotgun (WGS) entry which is preliminary data.</text>
</comment>
<dbReference type="SMART" id="SM00388">
    <property type="entry name" value="HisKA"/>
    <property type="match status" value="1"/>
</dbReference>
<comment type="catalytic activity">
    <reaction evidence="1">
        <text>ATP + protein L-histidine = ADP + protein N-phospho-L-histidine.</text>
        <dbReference type="EC" id="2.7.13.3"/>
    </reaction>
</comment>
<dbReference type="CDD" id="cd00130">
    <property type="entry name" value="PAS"/>
    <property type="match status" value="4"/>
</dbReference>
<dbReference type="PANTHER" id="PTHR43304:SF1">
    <property type="entry name" value="PAC DOMAIN-CONTAINING PROTEIN"/>
    <property type="match status" value="1"/>
</dbReference>
<dbReference type="PANTHER" id="PTHR43304">
    <property type="entry name" value="PHYTOCHROME-LIKE PROTEIN CPH1"/>
    <property type="match status" value="1"/>
</dbReference>
<dbReference type="InterPro" id="IPR000700">
    <property type="entry name" value="PAS-assoc_C"/>
</dbReference>
<dbReference type="Pfam" id="PF00989">
    <property type="entry name" value="PAS"/>
    <property type="match status" value="1"/>
</dbReference>
<dbReference type="InterPro" id="IPR013655">
    <property type="entry name" value="PAS_fold_3"/>
</dbReference>